<dbReference type="GO" id="GO:0000160">
    <property type="term" value="P:phosphorelay signal transduction system"/>
    <property type="evidence" value="ECO:0007669"/>
    <property type="project" value="InterPro"/>
</dbReference>
<dbReference type="PANTHER" id="PTHR44591">
    <property type="entry name" value="STRESS RESPONSE REGULATOR PROTEIN 1"/>
    <property type="match status" value="1"/>
</dbReference>
<dbReference type="InterPro" id="IPR050595">
    <property type="entry name" value="Bact_response_regulator"/>
</dbReference>
<dbReference type="SUPFAM" id="SSF52172">
    <property type="entry name" value="CheY-like"/>
    <property type="match status" value="1"/>
</dbReference>
<dbReference type="EC" id="2.7.13.3" evidence="4"/>
<feature type="modified residue" description="4-aspartylphosphate" evidence="2">
    <location>
        <position position="62"/>
    </location>
</feature>
<reference evidence="4 5" key="1">
    <citation type="submission" date="2019-02" db="EMBL/GenBank/DDBJ databases">
        <title>Deep-cultivation of Planctomycetes and their phenomic and genomic characterization uncovers novel biology.</title>
        <authorList>
            <person name="Wiegand S."/>
            <person name="Jogler M."/>
            <person name="Boedeker C."/>
            <person name="Pinto D."/>
            <person name="Vollmers J."/>
            <person name="Rivas-Marin E."/>
            <person name="Kohn T."/>
            <person name="Peeters S.H."/>
            <person name="Heuer A."/>
            <person name="Rast P."/>
            <person name="Oberbeckmann S."/>
            <person name="Bunk B."/>
            <person name="Jeske O."/>
            <person name="Meyerdierks A."/>
            <person name="Storesund J.E."/>
            <person name="Kallscheuer N."/>
            <person name="Luecker S."/>
            <person name="Lage O.M."/>
            <person name="Pohl T."/>
            <person name="Merkel B.J."/>
            <person name="Hornburger P."/>
            <person name="Mueller R.-W."/>
            <person name="Bruemmer F."/>
            <person name="Labrenz M."/>
            <person name="Spormann A.M."/>
            <person name="Op den Camp H."/>
            <person name="Overmann J."/>
            <person name="Amann R."/>
            <person name="Jetten M.S.M."/>
            <person name="Mascher T."/>
            <person name="Medema M.H."/>
            <person name="Devos D.P."/>
            <person name="Kaster A.-K."/>
            <person name="Ovreas L."/>
            <person name="Rohde M."/>
            <person name="Galperin M.Y."/>
            <person name="Jogler C."/>
        </authorList>
    </citation>
    <scope>NUCLEOTIDE SEQUENCE [LARGE SCALE GENOMIC DNA]</scope>
    <source>
        <strain evidence="4 5">ETA_A8</strain>
    </source>
</reference>
<feature type="domain" description="Response regulatory" evidence="3">
    <location>
        <begin position="12"/>
        <end position="129"/>
    </location>
</feature>
<dbReference type="OrthoDB" id="9800897at2"/>
<dbReference type="Pfam" id="PF00072">
    <property type="entry name" value="Response_reg"/>
    <property type="match status" value="1"/>
</dbReference>
<evidence type="ECO:0000256" key="1">
    <source>
        <dbReference type="ARBA" id="ARBA00022553"/>
    </source>
</evidence>
<organism evidence="4 5">
    <name type="scientific">Anatilimnocola aggregata</name>
    <dbReference type="NCBI Taxonomy" id="2528021"/>
    <lineage>
        <taxon>Bacteria</taxon>
        <taxon>Pseudomonadati</taxon>
        <taxon>Planctomycetota</taxon>
        <taxon>Planctomycetia</taxon>
        <taxon>Pirellulales</taxon>
        <taxon>Pirellulaceae</taxon>
        <taxon>Anatilimnocola</taxon>
    </lineage>
</organism>
<evidence type="ECO:0000256" key="2">
    <source>
        <dbReference type="PROSITE-ProRule" id="PRU00169"/>
    </source>
</evidence>
<dbReference type="PANTHER" id="PTHR44591:SF3">
    <property type="entry name" value="RESPONSE REGULATORY DOMAIN-CONTAINING PROTEIN"/>
    <property type="match status" value="1"/>
</dbReference>
<dbReference type="GO" id="GO:0004673">
    <property type="term" value="F:protein histidine kinase activity"/>
    <property type="evidence" value="ECO:0007669"/>
    <property type="project" value="UniProtKB-EC"/>
</dbReference>
<accession>A0A517YBW7</accession>
<evidence type="ECO:0000313" key="5">
    <source>
        <dbReference type="Proteomes" id="UP000315017"/>
    </source>
</evidence>
<keyword evidence="1 2" id="KW-0597">Phosphoprotein</keyword>
<dbReference type="Gene3D" id="3.40.50.2300">
    <property type="match status" value="1"/>
</dbReference>
<dbReference type="Proteomes" id="UP000315017">
    <property type="component" value="Chromosome"/>
</dbReference>
<keyword evidence="4" id="KW-0418">Kinase</keyword>
<keyword evidence="5" id="KW-1185">Reference proteome</keyword>
<evidence type="ECO:0000313" key="4">
    <source>
        <dbReference type="EMBL" id="QDU27738.1"/>
    </source>
</evidence>
<dbReference type="InterPro" id="IPR011006">
    <property type="entry name" value="CheY-like_superfamily"/>
</dbReference>
<evidence type="ECO:0000259" key="3">
    <source>
        <dbReference type="PROSITE" id="PS50110"/>
    </source>
</evidence>
<keyword evidence="4" id="KW-0808">Transferase</keyword>
<dbReference type="AlphaFoldDB" id="A0A517YBW7"/>
<proteinExistence type="predicted"/>
<name>A0A517YBW7_9BACT</name>
<gene>
    <name evidence="4" type="primary">cqsS_1</name>
    <name evidence="4" type="ORF">ETAA8_28280</name>
</gene>
<dbReference type="EMBL" id="CP036274">
    <property type="protein sequence ID" value="QDU27738.1"/>
    <property type="molecule type" value="Genomic_DNA"/>
</dbReference>
<dbReference type="RefSeq" id="WP_145088867.1">
    <property type="nucleotide sequence ID" value="NZ_CP036274.1"/>
</dbReference>
<dbReference type="InterPro" id="IPR001789">
    <property type="entry name" value="Sig_transdc_resp-reg_receiver"/>
</dbReference>
<dbReference type="PROSITE" id="PS50110">
    <property type="entry name" value="RESPONSE_REGULATORY"/>
    <property type="match status" value="1"/>
</dbReference>
<sequence length="131" mass="13981">MSDTFESHTPLRILVVEDNKDAADSLAMLLRIQCAHTVDVAYTGLQALQVANVRRPDVILLDLGLPIMNGYQVAEAVRAMPDAEEIVIIAITGHSQPEAVDASAAAGIDLHLAKPVDIRHLLSYLSGSGLS</sequence>
<dbReference type="KEGG" id="aagg:ETAA8_28280"/>
<protein>
    <submittedName>
        <fullName evidence="4">CAI-1 autoinducer sensor kinase/phosphatase CqsS</fullName>
        <ecNumber evidence="4">2.7.13.3</ecNumber>
    </submittedName>
</protein>
<dbReference type="SMART" id="SM00448">
    <property type="entry name" value="REC"/>
    <property type="match status" value="1"/>
</dbReference>